<dbReference type="EMBL" id="MK500596">
    <property type="protein sequence ID" value="QBK93433.1"/>
    <property type="molecule type" value="Genomic_DNA"/>
</dbReference>
<name>A0A481ZBW4_9VIRU</name>
<gene>
    <name evidence="1" type="ORF">LCPAC404_01370</name>
</gene>
<sequence>MENPKTIEQLYSPFLKEYRCAGENGTEKLKKLEKELRDHPNYLKFYPHKEYLYDVPQKVVLDYFVYLSVHGYIGDNVTLAFLRKVMREYVMNLRVLDLDLRQIIDDGWEHHLLTDSSPRSVICQDIEVFFNDLLE</sequence>
<reference evidence="1" key="1">
    <citation type="journal article" date="2019" name="MBio">
        <title>Virus Genomes from Deep Sea Sediments Expand the Ocean Megavirome and Support Independent Origins of Viral Gigantism.</title>
        <authorList>
            <person name="Backstrom D."/>
            <person name="Yutin N."/>
            <person name="Jorgensen S.L."/>
            <person name="Dharamshi J."/>
            <person name="Homa F."/>
            <person name="Zaremba-Niedwiedzka K."/>
            <person name="Spang A."/>
            <person name="Wolf Y.I."/>
            <person name="Koonin E.V."/>
            <person name="Ettema T.J."/>
        </authorList>
    </citation>
    <scope>NUCLEOTIDE SEQUENCE</scope>
</reference>
<proteinExistence type="predicted"/>
<organism evidence="1">
    <name type="scientific">Pithovirus LCPAC404</name>
    <dbReference type="NCBI Taxonomy" id="2506597"/>
    <lineage>
        <taxon>Viruses</taxon>
        <taxon>Pithoviruses</taxon>
    </lineage>
</organism>
<evidence type="ECO:0000313" key="1">
    <source>
        <dbReference type="EMBL" id="QBK93433.1"/>
    </source>
</evidence>
<protein>
    <submittedName>
        <fullName evidence="1">Uncharacterized protein</fullName>
    </submittedName>
</protein>
<accession>A0A481ZBW4</accession>